<dbReference type="PATRIC" id="fig|626887.3.peg.896"/>
<gene>
    <name evidence="1" type="ORF">J057_04551</name>
</gene>
<name>N6WSU3_9GAMM</name>
<accession>N6WSU3</accession>
<dbReference type="HOGENOM" id="CLU_041398_0_0_6"/>
<dbReference type="EMBL" id="APLQ01000011">
    <property type="protein sequence ID" value="ENO14591.1"/>
    <property type="molecule type" value="Genomic_DNA"/>
</dbReference>
<dbReference type="OrthoDB" id="5596652at2"/>
<comment type="caution">
    <text evidence="1">The sequence shown here is derived from an EMBL/GenBank/DDBJ whole genome shotgun (WGS) entry which is preliminary data.</text>
</comment>
<organism evidence="1 2">
    <name type="scientific">Marinobacter nanhaiticus D15-8W</name>
    <dbReference type="NCBI Taxonomy" id="626887"/>
    <lineage>
        <taxon>Bacteria</taxon>
        <taxon>Pseudomonadati</taxon>
        <taxon>Pseudomonadota</taxon>
        <taxon>Gammaproteobacteria</taxon>
        <taxon>Pseudomonadales</taxon>
        <taxon>Marinobacteraceae</taxon>
        <taxon>Marinobacter</taxon>
    </lineage>
</organism>
<proteinExistence type="predicted"/>
<dbReference type="InterPro" id="IPR019694">
    <property type="entry name" value="Phage_HP1_Orf23"/>
</dbReference>
<dbReference type="Proteomes" id="UP000013165">
    <property type="component" value="Unassembled WGS sequence"/>
</dbReference>
<evidence type="ECO:0000313" key="2">
    <source>
        <dbReference type="Proteomes" id="UP000013165"/>
    </source>
</evidence>
<keyword evidence="2" id="KW-1185">Reference proteome</keyword>
<dbReference type="RefSeq" id="WP_004578888.1">
    <property type="nucleotide sequence ID" value="NZ_AP028878.1"/>
</dbReference>
<dbReference type="AlphaFoldDB" id="N6WSU3"/>
<reference evidence="1 2" key="1">
    <citation type="journal article" date="2013" name="Genome Announc.">
        <title>Genome Sequence of the Polycyclic Aromatic Hydrocarbon-Degrading Bacterium Strain Marinobacter nanhaiticus D15-8WT.</title>
        <authorList>
            <person name="Cui Z."/>
            <person name="Gao W."/>
            <person name="Li Q."/>
            <person name="Xu G."/>
            <person name="Zheng L."/>
        </authorList>
    </citation>
    <scope>NUCLEOTIDE SEQUENCE [LARGE SCALE GENOMIC DNA]</scope>
    <source>
        <strain evidence="1 2">D15-8W</strain>
    </source>
</reference>
<sequence length="375" mass="40731">MAIGQVTVSNVNRMQGGFTEVERQFLYIGAGAAGASEDALLALNGDSDLDALLGETTSELKTQLEAARSNAGQNWQAYAINTTGTWTDALDMALEQPNNLEPEAVVVTTPVVDSSEVNAAYTAAMDSLARYARFLTIHLCVSGIDLAMEETWAQYTARIKPIINGVAGNRVSVTPQLHGNNLGVVTGRLCNRSVSIADSPMRVRTGPLVGLGEKPVDIDGNPLTMAHLTDLAQSRFSVPQTYAGYNGTYWADHMMLDNDGGDFQVYENLRILDYCARRVRKLAIAKIADRALNSTPKSIAFHQTYFARPLREASRGVVIGGEPFPAMIRAPEEGDVVINWVSRTEVEIYIQAAPFECPKKIGVYLMLDLTRGLEG</sequence>
<dbReference type="STRING" id="626887.J057_04551"/>
<evidence type="ECO:0000313" key="1">
    <source>
        <dbReference type="EMBL" id="ENO14591.1"/>
    </source>
</evidence>
<dbReference type="eggNOG" id="ENOG502Z878">
    <property type="taxonomic scope" value="Bacteria"/>
</dbReference>
<dbReference type="Pfam" id="PF10758">
    <property type="entry name" value="DUF2586"/>
    <property type="match status" value="1"/>
</dbReference>
<protein>
    <submittedName>
        <fullName evidence="1">DUF2586 family protein</fullName>
    </submittedName>
</protein>